<dbReference type="eggNOG" id="ENOG5032IA4">
    <property type="taxonomic scope" value="Bacteria"/>
</dbReference>
<dbReference type="Pfam" id="PF26312">
    <property type="entry name" value="DUF8083"/>
    <property type="match status" value="1"/>
</dbReference>
<accession>D7AX09</accession>
<evidence type="ECO:0000259" key="1">
    <source>
        <dbReference type="Pfam" id="PF26312"/>
    </source>
</evidence>
<keyword evidence="3" id="KW-1185">Reference proteome</keyword>
<name>D7AX09_NOCDD</name>
<dbReference type="HOGENOM" id="CLU_929534_0_0_11"/>
<evidence type="ECO:0000313" key="3">
    <source>
        <dbReference type="Proteomes" id="UP000002219"/>
    </source>
</evidence>
<sequence length="291" mass="33000">MVSATDNDMCHDAFVLPYTAYLRVYQPINAFSPYERGYWEEYAASPDRPRRINALAAEHAESLSRLVATPPVVAPAEESRNAYLRRVNERLYVCPWQTRLRSWRAFTEFTSTMPVGVSTAFVPVDEAERAEEEYREWRDSGALVRPGILSSNWTVPIPWFVPFEAQERCLVLSANSTRTLLYLTRTSLALRRLEQTAAVLREHIGEHAVSAATEQLTDWLTLTAHPDSLLELDYGGLPHLLSDDHLGEDHSVAEVAGAIEALATGDGRRVVELRERLTRRWRSVRALEHAN</sequence>
<dbReference type="STRING" id="446468.Ndas_4390"/>
<proteinExistence type="predicted"/>
<protein>
    <recommendedName>
        <fullName evidence="1">DUF8083 domain-containing protein</fullName>
    </recommendedName>
</protein>
<dbReference type="EMBL" id="CP002040">
    <property type="protein sequence ID" value="ADH69779.1"/>
    <property type="molecule type" value="Genomic_DNA"/>
</dbReference>
<feature type="domain" description="DUF8083" evidence="1">
    <location>
        <begin position="18"/>
        <end position="288"/>
    </location>
</feature>
<dbReference type="AlphaFoldDB" id="D7AX09"/>
<evidence type="ECO:0000313" key="2">
    <source>
        <dbReference type="EMBL" id="ADH69779.1"/>
    </source>
</evidence>
<dbReference type="KEGG" id="nda:Ndas_4390"/>
<dbReference type="Proteomes" id="UP000002219">
    <property type="component" value="Chromosome 1"/>
</dbReference>
<organism evidence="2 3">
    <name type="scientific">Nocardiopsis dassonvillei (strain ATCC 23218 / DSM 43111 / CIP 107115 / JCM 7437 / KCTC 9190 / NBRC 14626 / NCTC 10488 / NRRL B-5397 / IMRU 509)</name>
    <name type="common">Actinomadura dassonvillei</name>
    <dbReference type="NCBI Taxonomy" id="446468"/>
    <lineage>
        <taxon>Bacteria</taxon>
        <taxon>Bacillati</taxon>
        <taxon>Actinomycetota</taxon>
        <taxon>Actinomycetes</taxon>
        <taxon>Streptosporangiales</taxon>
        <taxon>Nocardiopsidaceae</taxon>
        <taxon>Nocardiopsis</taxon>
    </lineage>
</organism>
<reference evidence="2 3" key="1">
    <citation type="journal article" date="2010" name="Stand. Genomic Sci.">
        <title>Complete genome sequence of Nocardiopsis dassonvillei type strain (IMRU 509).</title>
        <authorList>
            <person name="Sun H."/>
            <person name="Lapidus A."/>
            <person name="Nolan M."/>
            <person name="Lucas S."/>
            <person name="Del Rio T.G."/>
            <person name="Tice H."/>
            <person name="Cheng J.F."/>
            <person name="Tapia R."/>
            <person name="Han C."/>
            <person name="Goodwin L."/>
            <person name="Pitluck S."/>
            <person name="Pagani I."/>
            <person name="Ivanova N."/>
            <person name="Mavromatis K."/>
            <person name="Mikhailova N."/>
            <person name="Pati A."/>
            <person name="Chen A."/>
            <person name="Palaniappan K."/>
            <person name="Land M."/>
            <person name="Hauser L."/>
            <person name="Chang Y.J."/>
            <person name="Jeffries C.D."/>
            <person name="Djao O.D."/>
            <person name="Rohde M."/>
            <person name="Sikorski J."/>
            <person name="Goker M."/>
            <person name="Woyke T."/>
            <person name="Bristow J."/>
            <person name="Eisen J.A."/>
            <person name="Markowitz V."/>
            <person name="Hugenholtz P."/>
            <person name="Kyrpides N.C."/>
            <person name="Klenk H.P."/>
        </authorList>
    </citation>
    <scope>NUCLEOTIDE SEQUENCE [LARGE SCALE GENOMIC DNA]</scope>
    <source>
        <strain evidence="3">ATCC 23218 / DSM 43111 / CIP 107115 / JCM 7437 / KCTC 9190 / NBRC 14626 / NCTC 10488 / NRRL B-5397 / IMRU 509</strain>
    </source>
</reference>
<dbReference type="InterPro" id="IPR058396">
    <property type="entry name" value="DUF8083"/>
</dbReference>
<gene>
    <name evidence="2" type="ordered locus">Ndas_4390</name>
</gene>